<dbReference type="OrthoDB" id="3269515at2759"/>
<dbReference type="AlphaFoldDB" id="W4JUQ7"/>
<dbReference type="InParanoid" id="W4JUQ7"/>
<name>W4JUQ7_HETIT</name>
<evidence type="ECO:0000313" key="3">
    <source>
        <dbReference type="Proteomes" id="UP000030671"/>
    </source>
</evidence>
<reference evidence="2 3" key="1">
    <citation type="journal article" date="2012" name="New Phytol.">
        <title>Insight into trade-off between wood decay and parasitism from the genome of a fungal forest pathogen.</title>
        <authorList>
            <person name="Olson A."/>
            <person name="Aerts A."/>
            <person name="Asiegbu F."/>
            <person name="Belbahri L."/>
            <person name="Bouzid O."/>
            <person name="Broberg A."/>
            <person name="Canback B."/>
            <person name="Coutinho P.M."/>
            <person name="Cullen D."/>
            <person name="Dalman K."/>
            <person name="Deflorio G."/>
            <person name="van Diepen L.T."/>
            <person name="Dunand C."/>
            <person name="Duplessis S."/>
            <person name="Durling M."/>
            <person name="Gonthier P."/>
            <person name="Grimwood J."/>
            <person name="Fossdal C.G."/>
            <person name="Hansson D."/>
            <person name="Henrissat B."/>
            <person name="Hietala A."/>
            <person name="Himmelstrand K."/>
            <person name="Hoffmeister D."/>
            <person name="Hogberg N."/>
            <person name="James T.Y."/>
            <person name="Karlsson M."/>
            <person name="Kohler A."/>
            <person name="Kues U."/>
            <person name="Lee Y.H."/>
            <person name="Lin Y.C."/>
            <person name="Lind M."/>
            <person name="Lindquist E."/>
            <person name="Lombard V."/>
            <person name="Lucas S."/>
            <person name="Lunden K."/>
            <person name="Morin E."/>
            <person name="Murat C."/>
            <person name="Park J."/>
            <person name="Raffaello T."/>
            <person name="Rouze P."/>
            <person name="Salamov A."/>
            <person name="Schmutz J."/>
            <person name="Solheim H."/>
            <person name="Stahlberg J."/>
            <person name="Velez H."/>
            <person name="de Vries R.P."/>
            <person name="Wiebenga A."/>
            <person name="Woodward S."/>
            <person name="Yakovlev I."/>
            <person name="Garbelotto M."/>
            <person name="Martin F."/>
            <person name="Grigoriev I.V."/>
            <person name="Stenlid J."/>
        </authorList>
    </citation>
    <scope>NUCLEOTIDE SEQUENCE [LARGE SCALE GENOMIC DNA]</scope>
    <source>
        <strain evidence="2 3">TC 32-1</strain>
    </source>
</reference>
<feature type="compositionally biased region" description="Pro residues" evidence="1">
    <location>
        <begin position="104"/>
        <end position="118"/>
    </location>
</feature>
<evidence type="ECO:0000256" key="1">
    <source>
        <dbReference type="SAM" id="MobiDB-lite"/>
    </source>
</evidence>
<feature type="region of interest" description="Disordered" evidence="1">
    <location>
        <begin position="70"/>
        <end position="165"/>
    </location>
</feature>
<dbReference type="EMBL" id="KI925464">
    <property type="protein sequence ID" value="ETW76800.1"/>
    <property type="molecule type" value="Genomic_DNA"/>
</dbReference>
<keyword evidence="3" id="KW-1185">Reference proteome</keyword>
<dbReference type="GeneID" id="20676602"/>
<accession>W4JUQ7</accession>
<dbReference type="KEGG" id="hir:HETIRDRAFT_455253"/>
<protein>
    <submittedName>
        <fullName evidence="2">Uncharacterized protein</fullName>
    </submittedName>
</protein>
<dbReference type="HOGENOM" id="CLU_078266_0_0_1"/>
<dbReference type="Proteomes" id="UP000030671">
    <property type="component" value="Unassembled WGS sequence"/>
</dbReference>
<gene>
    <name evidence="2" type="ORF">HETIRDRAFT_455253</name>
</gene>
<dbReference type="eggNOG" id="ENOG502SV5I">
    <property type="taxonomic scope" value="Eukaryota"/>
</dbReference>
<proteinExistence type="predicted"/>
<feature type="compositionally biased region" description="Low complexity" evidence="1">
    <location>
        <begin position="119"/>
        <end position="128"/>
    </location>
</feature>
<sequence>MTDLTVLYIPNALPATPPTQTGLGLSLAFPRARRTPPRLPFASTPMVTLEMVDLPTPTSDQHVLYRQPISPVRTRDHSLLSPPPNSFTSRPRRRPHPTSDRSVPPRPASAPPLPPPRSAPLTPSTTTRFSFDASGGIGVFEHPTPRRIPPSPYRERAPSELVRPAPPLCRPKTFWRHTSRSGVTASAYSPSSHLVRRATFVAAGRDRDVASDKPPATADLSALCLAARISVVLLPPLPPLAAFS</sequence>
<evidence type="ECO:0000313" key="2">
    <source>
        <dbReference type="EMBL" id="ETW76800.1"/>
    </source>
</evidence>
<dbReference type="RefSeq" id="XP_009551670.1">
    <property type="nucleotide sequence ID" value="XM_009553375.1"/>
</dbReference>
<organism evidence="2 3">
    <name type="scientific">Heterobasidion irregulare (strain TC 32-1)</name>
    <dbReference type="NCBI Taxonomy" id="747525"/>
    <lineage>
        <taxon>Eukaryota</taxon>
        <taxon>Fungi</taxon>
        <taxon>Dikarya</taxon>
        <taxon>Basidiomycota</taxon>
        <taxon>Agaricomycotina</taxon>
        <taxon>Agaricomycetes</taxon>
        <taxon>Russulales</taxon>
        <taxon>Bondarzewiaceae</taxon>
        <taxon>Heterobasidion</taxon>
        <taxon>Heterobasidion annosum species complex</taxon>
    </lineage>
</organism>